<dbReference type="EMBL" id="LGUB01000002">
    <property type="protein sequence ID" value="KRH95274.1"/>
    <property type="molecule type" value="Genomic_DNA"/>
</dbReference>
<dbReference type="AlphaFoldDB" id="A0A0R0M1I5"/>
<dbReference type="InterPro" id="IPR016024">
    <property type="entry name" value="ARM-type_fold"/>
</dbReference>
<evidence type="ECO:0000313" key="3">
    <source>
        <dbReference type="Proteomes" id="UP000051530"/>
    </source>
</evidence>
<proteinExistence type="predicted"/>
<organism evidence="2 3">
    <name type="scientific">Pseudoloma neurophilia</name>
    <dbReference type="NCBI Taxonomy" id="146866"/>
    <lineage>
        <taxon>Eukaryota</taxon>
        <taxon>Fungi</taxon>
        <taxon>Fungi incertae sedis</taxon>
        <taxon>Microsporidia</taxon>
        <taxon>Pseudoloma</taxon>
    </lineage>
</organism>
<comment type="caution">
    <text evidence="2">The sequence shown here is derived from an EMBL/GenBank/DDBJ whole genome shotgun (WGS) entry which is preliminary data.</text>
</comment>
<gene>
    <name evidence="2" type="ORF">M153_1100076806</name>
</gene>
<dbReference type="VEuPathDB" id="MicrosporidiaDB:M153_1100076806"/>
<reference evidence="2 3" key="1">
    <citation type="submission" date="2015-07" db="EMBL/GenBank/DDBJ databases">
        <title>The genome of Pseudoloma neurophilia, a relevant intracellular parasite of the zebrafish.</title>
        <authorList>
            <person name="Ndikumana S."/>
            <person name="Pelin A."/>
            <person name="Sanders J."/>
            <person name="Corradi N."/>
        </authorList>
    </citation>
    <scope>NUCLEOTIDE SEQUENCE [LARGE SCALE GENOMIC DNA]</scope>
    <source>
        <strain evidence="2 3">MK1</strain>
    </source>
</reference>
<dbReference type="Proteomes" id="UP000051530">
    <property type="component" value="Unassembled WGS sequence"/>
</dbReference>
<evidence type="ECO:0000256" key="1">
    <source>
        <dbReference type="SAM" id="MobiDB-lite"/>
    </source>
</evidence>
<feature type="region of interest" description="Disordered" evidence="1">
    <location>
        <begin position="159"/>
        <end position="182"/>
    </location>
</feature>
<accession>A0A0R0M1I5</accession>
<dbReference type="OrthoDB" id="10252509at2759"/>
<feature type="non-terminal residue" evidence="2">
    <location>
        <position position="199"/>
    </location>
</feature>
<dbReference type="SUPFAM" id="SSF48371">
    <property type="entry name" value="ARM repeat"/>
    <property type="match status" value="1"/>
</dbReference>
<protein>
    <submittedName>
        <fullName evidence="2">Uncharacterized protein</fullName>
    </submittedName>
</protein>
<sequence length="199" mass="23354">MNKSERPPIVQQTNKSEDDFITIIDSLKESDPFIVYNALQSLIDLLKDYNNFKSIKMYNRILYEIYNQYETNISDKNIKQVINMIKEGKKITNELKHTECMLILSDILSVINNDILYRKGIIPLKEWGHQYVKEMMKQLISILQRKDFSSHEKLNEKLIVKNKTTEQGKTSEQGDSVHKQESERLAMSAVSMIDTLYDR</sequence>
<evidence type="ECO:0000313" key="2">
    <source>
        <dbReference type="EMBL" id="KRH95274.1"/>
    </source>
</evidence>
<name>A0A0R0M1I5_9MICR</name>
<keyword evidence="3" id="KW-1185">Reference proteome</keyword>